<organism evidence="3">
    <name type="scientific">freshwater metagenome</name>
    <dbReference type="NCBI Taxonomy" id="449393"/>
    <lineage>
        <taxon>unclassified sequences</taxon>
        <taxon>metagenomes</taxon>
        <taxon>ecological metagenomes</taxon>
    </lineage>
</organism>
<feature type="transmembrane region" description="Helical" evidence="1">
    <location>
        <begin position="81"/>
        <end position="102"/>
    </location>
</feature>
<dbReference type="EMBL" id="CAEZTM010000014">
    <property type="protein sequence ID" value="CAB4566862.1"/>
    <property type="molecule type" value="Genomic_DNA"/>
</dbReference>
<evidence type="ECO:0000256" key="1">
    <source>
        <dbReference type="SAM" id="Phobius"/>
    </source>
</evidence>
<name>A0A6J6K111_9ZZZZ</name>
<sequence>MEADYAKNVASQGMNRPGVHRTVVALYGVLSLAALGRSSYQILTKLDEAPLAYTLSGVAAAVYVLATVTVALSARPRSRAVALGAISFELIGVLGIGALSLIRPELFPDPTVWSQFGAGYVFVPLVLPIVGLWWLLRGSRS</sequence>
<feature type="transmembrane region" description="Helical" evidence="1">
    <location>
        <begin position="52"/>
        <end position="74"/>
    </location>
</feature>
<reference evidence="3" key="1">
    <citation type="submission" date="2020-05" db="EMBL/GenBank/DDBJ databases">
        <authorList>
            <person name="Chiriac C."/>
            <person name="Salcher M."/>
            <person name="Ghai R."/>
            <person name="Kavagutti S V."/>
        </authorList>
    </citation>
    <scope>NUCLEOTIDE SEQUENCE</scope>
</reference>
<protein>
    <submittedName>
        <fullName evidence="3">Unannotated protein</fullName>
    </submittedName>
</protein>
<feature type="transmembrane region" description="Helical" evidence="1">
    <location>
        <begin position="114"/>
        <end position="136"/>
    </location>
</feature>
<gene>
    <name evidence="2" type="ORF">UFOPK1684_00472</name>
    <name evidence="3" type="ORF">UFOPK2158_00639</name>
</gene>
<dbReference type="EMBL" id="CAEZVY010000054">
    <property type="protein sequence ID" value="CAB4641569.1"/>
    <property type="molecule type" value="Genomic_DNA"/>
</dbReference>
<keyword evidence="1" id="KW-1133">Transmembrane helix</keyword>
<dbReference type="AlphaFoldDB" id="A0A6J6K111"/>
<evidence type="ECO:0000313" key="3">
    <source>
        <dbReference type="EMBL" id="CAB4641569.1"/>
    </source>
</evidence>
<proteinExistence type="predicted"/>
<keyword evidence="1" id="KW-0472">Membrane</keyword>
<keyword evidence="1" id="KW-0812">Transmembrane</keyword>
<feature type="transmembrane region" description="Helical" evidence="1">
    <location>
        <begin position="21"/>
        <end position="40"/>
    </location>
</feature>
<evidence type="ECO:0000313" key="2">
    <source>
        <dbReference type="EMBL" id="CAB4566862.1"/>
    </source>
</evidence>
<accession>A0A6J6K111</accession>